<evidence type="ECO:0000313" key="1">
    <source>
        <dbReference type="EMBL" id="MDC3426041.1"/>
    </source>
</evidence>
<dbReference type="EMBL" id="JAMQKB010000027">
    <property type="protein sequence ID" value="MDC3426041.1"/>
    <property type="molecule type" value="Genomic_DNA"/>
</dbReference>
<evidence type="ECO:0000313" key="2">
    <source>
        <dbReference type="Proteomes" id="UP001145050"/>
    </source>
</evidence>
<dbReference type="Pfam" id="PF10764">
    <property type="entry name" value="Gin"/>
    <property type="match status" value="1"/>
</dbReference>
<name>A0A9X4AN55_9BACI</name>
<dbReference type="RefSeq" id="WP_272437857.1">
    <property type="nucleotide sequence ID" value="NZ_JAMQKB010000027.1"/>
</dbReference>
<dbReference type="Proteomes" id="UP001145050">
    <property type="component" value="Unassembled WGS sequence"/>
</dbReference>
<accession>A0A9X4AN55</accession>
<sequence>MNIDDDKKELCGICEQEKSRGIHLYTLFICCECEQKMIQTDPKEAEYQYYLKKLKNMNQPTLN</sequence>
<reference evidence="1" key="1">
    <citation type="submission" date="2022-06" db="EMBL/GenBank/DDBJ databases">
        <title>Aquibacillus sp. a new bacterium isolated from soil saline samples.</title>
        <authorList>
            <person name="Galisteo C."/>
            <person name="De La Haba R."/>
            <person name="Sanchez-Porro C."/>
            <person name="Ventosa A."/>
        </authorList>
    </citation>
    <scope>NUCLEOTIDE SEQUENCE</scope>
    <source>
        <strain evidence="1">3ASR75-11</strain>
    </source>
</reference>
<gene>
    <name evidence="1" type="ORF">NC797_16170</name>
</gene>
<proteinExistence type="predicted"/>
<dbReference type="InterPro" id="IPR019700">
    <property type="entry name" value="Sigma-G_inhibitor_Gin"/>
</dbReference>
<keyword evidence="2" id="KW-1185">Reference proteome</keyword>
<comment type="caution">
    <text evidence="1">The sequence shown here is derived from an EMBL/GenBank/DDBJ whole genome shotgun (WGS) entry which is preliminary data.</text>
</comment>
<protein>
    <submittedName>
        <fullName evidence="1">Sigma factor G inhibitor Gin</fullName>
    </submittedName>
</protein>
<dbReference type="AlphaFoldDB" id="A0A9X4AN55"/>
<organism evidence="1 2">
    <name type="scientific">Terrihalobacillus insolitus</name>
    <dbReference type="NCBI Taxonomy" id="2950438"/>
    <lineage>
        <taxon>Bacteria</taxon>
        <taxon>Bacillati</taxon>
        <taxon>Bacillota</taxon>
        <taxon>Bacilli</taxon>
        <taxon>Bacillales</taxon>
        <taxon>Bacillaceae</taxon>
        <taxon>Terrihalobacillus</taxon>
    </lineage>
</organism>